<dbReference type="CDD" id="cd00167">
    <property type="entry name" value="SANT"/>
    <property type="match status" value="2"/>
</dbReference>
<evidence type="ECO:0000259" key="7">
    <source>
        <dbReference type="PROSITE" id="PS50090"/>
    </source>
</evidence>
<gene>
    <name evidence="9" type="ORF">PSON_ATCC_30995.1.T0950091</name>
</gene>
<feature type="compositionally biased region" description="Low complexity" evidence="6">
    <location>
        <begin position="268"/>
        <end position="286"/>
    </location>
</feature>
<dbReference type="PROSITE" id="PS50090">
    <property type="entry name" value="MYB_LIKE"/>
    <property type="match status" value="2"/>
</dbReference>
<evidence type="ECO:0000256" key="3">
    <source>
        <dbReference type="ARBA" id="ARBA00023163"/>
    </source>
</evidence>
<dbReference type="EMBL" id="CAJJDN010000095">
    <property type="protein sequence ID" value="CAD8110170.1"/>
    <property type="molecule type" value="Genomic_DNA"/>
</dbReference>
<dbReference type="GO" id="GO:0001006">
    <property type="term" value="F:RNA polymerase III type 3 promoter sequence-specific DNA binding"/>
    <property type="evidence" value="ECO:0007669"/>
    <property type="project" value="TreeGrafter"/>
</dbReference>
<keyword evidence="1" id="KW-0805">Transcription regulation</keyword>
<dbReference type="GO" id="GO:0000978">
    <property type="term" value="F:RNA polymerase II cis-regulatory region sequence-specific DNA binding"/>
    <property type="evidence" value="ECO:0007669"/>
    <property type="project" value="TreeGrafter"/>
</dbReference>
<comment type="caution">
    <text evidence="9">The sequence shown here is derived from an EMBL/GenBank/DDBJ whole genome shotgun (WGS) entry which is preliminary data.</text>
</comment>
<feature type="domain" description="Myb-like" evidence="7">
    <location>
        <begin position="175"/>
        <end position="225"/>
    </location>
</feature>
<feature type="domain" description="HTH myb-type" evidence="8">
    <location>
        <begin position="175"/>
        <end position="229"/>
    </location>
</feature>
<evidence type="ECO:0000256" key="6">
    <source>
        <dbReference type="SAM" id="MobiDB-lite"/>
    </source>
</evidence>
<evidence type="ECO:0000256" key="1">
    <source>
        <dbReference type="ARBA" id="ARBA00023015"/>
    </source>
</evidence>
<evidence type="ECO:0000313" key="9">
    <source>
        <dbReference type="EMBL" id="CAD8110170.1"/>
    </source>
</evidence>
<keyword evidence="5" id="KW-0175">Coiled coil</keyword>
<sequence>MSNFSQFLEDISDFKDRPVKLKQIKKVLKINEKSFPPCKNILNYYFQEFSKRTNEEHRTKWHRKDKILFVWTVLKYFELTNKTDLNPSDQDWQYLSSVLGVTEQLLNLKWISMLKTNLKMAPWNADEDEVLQKLITDPNENKNWTQITIDFNRANPAKIVRHAKQIRERWNNYLNPDLKKSEWSQPEQLQLLLLVQEIGKRWSLISKRIQGRTENQVKNQYNSMMNNYRRQNQLDNEDIAIHKLLANLQGKDYEGPVPLTSKRVRKTINNNNNNNINNNNNNNSNNKDTVLYNNDQPFMQIENNIMNEIKEEHQQEQQQEQFQIQQQFLQQQQSQLQQQQQQQQQQSQQQQQQQQQLQQQQSQPLMLGLPVYSPMLPFSPLHYLIQQSPNNISSPYEIRNKNYSGQLQLFDEYMKSTNNLDQSAPQQDVPCLLRLFNSPAFSNSGFPFATMPFQQPTQQQSTYNTKKINKIQKELLKFDTGLNKDC</sequence>
<accession>A0A8S1Q639</accession>
<evidence type="ECO:0000256" key="5">
    <source>
        <dbReference type="SAM" id="Coils"/>
    </source>
</evidence>
<dbReference type="Proteomes" id="UP000692954">
    <property type="component" value="Unassembled WGS sequence"/>
</dbReference>
<dbReference type="OrthoDB" id="2143914at2759"/>
<dbReference type="GO" id="GO:0019185">
    <property type="term" value="C:snRNA-activating protein complex"/>
    <property type="evidence" value="ECO:0007669"/>
    <property type="project" value="TreeGrafter"/>
</dbReference>
<dbReference type="InterPro" id="IPR017930">
    <property type="entry name" value="Myb_dom"/>
</dbReference>
<proteinExistence type="predicted"/>
<dbReference type="AlphaFoldDB" id="A0A8S1Q639"/>
<protein>
    <submittedName>
        <fullName evidence="9">Uncharacterized protein</fullName>
    </submittedName>
</protein>
<keyword evidence="3" id="KW-0804">Transcription</keyword>
<organism evidence="9 10">
    <name type="scientific">Paramecium sonneborni</name>
    <dbReference type="NCBI Taxonomy" id="65129"/>
    <lineage>
        <taxon>Eukaryota</taxon>
        <taxon>Sar</taxon>
        <taxon>Alveolata</taxon>
        <taxon>Ciliophora</taxon>
        <taxon>Intramacronucleata</taxon>
        <taxon>Oligohymenophorea</taxon>
        <taxon>Peniculida</taxon>
        <taxon>Parameciidae</taxon>
        <taxon>Paramecium</taxon>
    </lineage>
</organism>
<keyword evidence="2" id="KW-0238">DNA-binding</keyword>
<feature type="region of interest" description="Disordered" evidence="6">
    <location>
        <begin position="268"/>
        <end position="291"/>
    </location>
</feature>
<evidence type="ECO:0000259" key="8">
    <source>
        <dbReference type="PROSITE" id="PS51294"/>
    </source>
</evidence>
<dbReference type="PANTHER" id="PTHR46621">
    <property type="entry name" value="SNRNA-ACTIVATING PROTEIN COMPLEX SUBUNIT 4"/>
    <property type="match status" value="1"/>
</dbReference>
<dbReference type="GO" id="GO:0042796">
    <property type="term" value="P:snRNA transcription by RNA polymerase III"/>
    <property type="evidence" value="ECO:0007669"/>
    <property type="project" value="TreeGrafter"/>
</dbReference>
<dbReference type="GO" id="GO:0042795">
    <property type="term" value="P:snRNA transcription by RNA polymerase II"/>
    <property type="evidence" value="ECO:0007669"/>
    <property type="project" value="TreeGrafter"/>
</dbReference>
<dbReference type="SMART" id="SM00717">
    <property type="entry name" value="SANT"/>
    <property type="match status" value="2"/>
</dbReference>
<keyword evidence="10" id="KW-1185">Reference proteome</keyword>
<feature type="domain" description="Myb-like" evidence="7">
    <location>
        <begin position="115"/>
        <end position="174"/>
    </location>
</feature>
<dbReference type="PANTHER" id="PTHR46621:SF1">
    <property type="entry name" value="SNRNA-ACTIVATING PROTEIN COMPLEX SUBUNIT 4"/>
    <property type="match status" value="1"/>
</dbReference>
<dbReference type="InterPro" id="IPR001005">
    <property type="entry name" value="SANT/Myb"/>
</dbReference>
<dbReference type="PROSITE" id="PS51294">
    <property type="entry name" value="HTH_MYB"/>
    <property type="match status" value="1"/>
</dbReference>
<reference evidence="9" key="1">
    <citation type="submission" date="2021-01" db="EMBL/GenBank/DDBJ databases">
        <authorList>
            <consortium name="Genoscope - CEA"/>
            <person name="William W."/>
        </authorList>
    </citation>
    <scope>NUCLEOTIDE SEQUENCE</scope>
</reference>
<keyword evidence="4" id="KW-0539">Nucleus</keyword>
<name>A0A8S1Q639_9CILI</name>
<dbReference type="InterPro" id="IPR051575">
    <property type="entry name" value="Myb-like_DNA-bd"/>
</dbReference>
<evidence type="ECO:0000256" key="4">
    <source>
        <dbReference type="ARBA" id="ARBA00023242"/>
    </source>
</evidence>
<evidence type="ECO:0000313" key="10">
    <source>
        <dbReference type="Proteomes" id="UP000692954"/>
    </source>
</evidence>
<dbReference type="Pfam" id="PF00249">
    <property type="entry name" value="Myb_DNA-binding"/>
    <property type="match status" value="1"/>
</dbReference>
<evidence type="ECO:0000256" key="2">
    <source>
        <dbReference type="ARBA" id="ARBA00023125"/>
    </source>
</evidence>
<feature type="coiled-coil region" evidence="5">
    <location>
        <begin position="299"/>
        <end position="363"/>
    </location>
</feature>